<dbReference type="Proteomes" id="UP001342314">
    <property type="component" value="Unassembled WGS sequence"/>
</dbReference>
<evidence type="ECO:0000256" key="6">
    <source>
        <dbReference type="SAM" id="Phobius"/>
    </source>
</evidence>
<evidence type="ECO:0000313" key="8">
    <source>
        <dbReference type="Proteomes" id="UP001342314"/>
    </source>
</evidence>
<dbReference type="AlphaFoldDB" id="A0AAV5G4Q4"/>
<dbReference type="GO" id="GO:0016020">
    <property type="term" value="C:membrane"/>
    <property type="evidence" value="ECO:0007669"/>
    <property type="project" value="UniProtKB-SubCell"/>
</dbReference>
<feature type="transmembrane region" description="Helical" evidence="6">
    <location>
        <begin position="12"/>
        <end position="32"/>
    </location>
</feature>
<evidence type="ECO:0000256" key="4">
    <source>
        <dbReference type="ARBA" id="ARBA00023136"/>
    </source>
</evidence>
<feature type="transmembrane region" description="Helical" evidence="6">
    <location>
        <begin position="110"/>
        <end position="131"/>
    </location>
</feature>
<evidence type="ECO:0000256" key="5">
    <source>
        <dbReference type="SAM" id="MobiDB-lite"/>
    </source>
</evidence>
<name>A0AAV5G4Q4_9BASI</name>
<keyword evidence="2 6" id="KW-0812">Transmembrane</keyword>
<keyword evidence="3 6" id="KW-1133">Transmembrane helix</keyword>
<keyword evidence="4 6" id="KW-0472">Membrane</keyword>
<sequence>MGDEIAKKAFVLPVRLIVKFFLTADIITLLIQMSGGGLMASGGDMASLGNKAMLVGLIVQVLTFSFFTLVLLIFGWRVHRRYSHLVHPNTPFKINRFNPFSIEPVSDWRVLFWILVITCVGIEVRCVFRILEGIGGHDSYLAVHEVFFYLFDCVPLWISMTLFAYVWPLRVIDGVAMEGSTTRFDSRHEVFRRISTHEDANVSFTSEGPYDSKYGGRPQSGDVPLYPYRA</sequence>
<feature type="transmembrane region" description="Helical" evidence="6">
    <location>
        <begin position="146"/>
        <end position="167"/>
    </location>
</feature>
<comment type="subcellular location">
    <subcellularLocation>
        <location evidence="1">Membrane</location>
        <topology evidence="1">Multi-pass membrane protein</topology>
    </subcellularLocation>
</comment>
<comment type="caution">
    <text evidence="7">The sequence shown here is derived from an EMBL/GenBank/DDBJ whole genome shotgun (WGS) entry which is preliminary data.</text>
</comment>
<protein>
    <submittedName>
        <fullName evidence="7">Uncharacterized protein</fullName>
    </submittedName>
</protein>
<dbReference type="Pfam" id="PF04479">
    <property type="entry name" value="RTA1"/>
    <property type="match status" value="1"/>
</dbReference>
<keyword evidence="8" id="KW-1185">Reference proteome</keyword>
<dbReference type="PANTHER" id="PTHR31465">
    <property type="entry name" value="PROTEIN RTA1-RELATED"/>
    <property type="match status" value="1"/>
</dbReference>
<dbReference type="EMBL" id="BQKY01000001">
    <property type="protein sequence ID" value="GJN87451.1"/>
    <property type="molecule type" value="Genomic_DNA"/>
</dbReference>
<organism evidence="7 8">
    <name type="scientific">Rhodotorula paludigena</name>
    <dbReference type="NCBI Taxonomy" id="86838"/>
    <lineage>
        <taxon>Eukaryota</taxon>
        <taxon>Fungi</taxon>
        <taxon>Dikarya</taxon>
        <taxon>Basidiomycota</taxon>
        <taxon>Pucciniomycotina</taxon>
        <taxon>Microbotryomycetes</taxon>
        <taxon>Sporidiobolales</taxon>
        <taxon>Sporidiobolaceae</taxon>
        <taxon>Rhodotorula</taxon>
    </lineage>
</organism>
<evidence type="ECO:0000256" key="3">
    <source>
        <dbReference type="ARBA" id="ARBA00022989"/>
    </source>
</evidence>
<dbReference type="InterPro" id="IPR007568">
    <property type="entry name" value="RTA1"/>
</dbReference>
<gene>
    <name evidence="7" type="ORF">Rhopal_000400-T1</name>
</gene>
<evidence type="ECO:0000256" key="1">
    <source>
        <dbReference type="ARBA" id="ARBA00004141"/>
    </source>
</evidence>
<proteinExistence type="predicted"/>
<reference evidence="7 8" key="1">
    <citation type="submission" date="2021-12" db="EMBL/GenBank/DDBJ databases">
        <title>High titer production of polyol ester of fatty acids by Rhodotorula paludigena BS15 towards product separation-free biomass refinery.</title>
        <authorList>
            <person name="Mano J."/>
            <person name="Ono H."/>
            <person name="Tanaka T."/>
            <person name="Naito K."/>
            <person name="Sushida H."/>
            <person name="Ike M."/>
            <person name="Tokuyasu K."/>
            <person name="Kitaoka M."/>
        </authorList>
    </citation>
    <scope>NUCLEOTIDE SEQUENCE [LARGE SCALE GENOMIC DNA]</scope>
    <source>
        <strain evidence="7 8">BS15</strain>
    </source>
</reference>
<evidence type="ECO:0000256" key="2">
    <source>
        <dbReference type="ARBA" id="ARBA00022692"/>
    </source>
</evidence>
<evidence type="ECO:0000313" key="7">
    <source>
        <dbReference type="EMBL" id="GJN87451.1"/>
    </source>
</evidence>
<feature type="transmembrane region" description="Helical" evidence="6">
    <location>
        <begin position="52"/>
        <end position="74"/>
    </location>
</feature>
<feature type="region of interest" description="Disordered" evidence="5">
    <location>
        <begin position="202"/>
        <end position="223"/>
    </location>
</feature>
<accession>A0AAV5G4Q4</accession>
<dbReference type="PANTHER" id="PTHR31465:SF1">
    <property type="entry name" value="PROTEIN RTA1-RELATED"/>
    <property type="match status" value="1"/>
</dbReference>